<dbReference type="Gene3D" id="3.40.50.1000">
    <property type="entry name" value="HAD superfamily/HAD-like"/>
    <property type="match status" value="1"/>
</dbReference>
<proteinExistence type="predicted"/>
<dbReference type="GO" id="GO:0044281">
    <property type="term" value="P:small molecule metabolic process"/>
    <property type="evidence" value="ECO:0007669"/>
    <property type="project" value="UniProtKB-ARBA"/>
</dbReference>
<evidence type="ECO:0000313" key="5">
    <source>
        <dbReference type="EMBL" id="TXC90555.1"/>
    </source>
</evidence>
<keyword evidence="3 5" id="KW-0378">Hydrolase</keyword>
<comment type="caution">
    <text evidence="5">The sequence shown here is derived from an EMBL/GenBank/DDBJ whole genome shotgun (WGS) entry which is preliminary data.</text>
</comment>
<accession>A0A5C6VYW1</accession>
<dbReference type="Gene3D" id="1.10.150.240">
    <property type="entry name" value="Putative phosphatase, domain 2"/>
    <property type="match status" value="1"/>
</dbReference>
<dbReference type="InterPro" id="IPR051400">
    <property type="entry name" value="HAD-like_hydrolase"/>
</dbReference>
<dbReference type="InterPro" id="IPR023198">
    <property type="entry name" value="PGP-like_dom2"/>
</dbReference>
<dbReference type="SUPFAM" id="SSF56784">
    <property type="entry name" value="HAD-like"/>
    <property type="match status" value="1"/>
</dbReference>
<dbReference type="Proteomes" id="UP000321363">
    <property type="component" value="Unassembled WGS sequence"/>
</dbReference>
<sequence length="233" mass="27488">MYKELEDVKVVFFDLDDTLYDQLKPFSLALESENLTIEPALIEPLFKKVRFYSDLLWKTYTNGKIDLDELRTKRLIMACNDYNVDLTLEKAKMIQASYEKQQNSIKPFSDVESLIINLQEYKKMVGIITNGPLEHQYKKIKALQLHRLISRDKIFISDSIGIAKPDKRIFHYVQKQVEVNSNQCCYIGDNWENDIISPIEAGWKTVWFNHRNRDPETNHSPIKEIVEYKNFMV</sequence>
<dbReference type="InterPro" id="IPR036412">
    <property type="entry name" value="HAD-like_sf"/>
</dbReference>
<keyword evidence="6" id="KW-1185">Reference proteome</keyword>
<name>A0A5C6VYW1_9BACI</name>
<dbReference type="PANTHER" id="PTHR46470:SF2">
    <property type="entry name" value="GLYCERALDEHYDE 3-PHOSPHATE PHOSPHATASE"/>
    <property type="match status" value="1"/>
</dbReference>
<keyword evidence="2" id="KW-0479">Metal-binding</keyword>
<dbReference type="AlphaFoldDB" id="A0A5C6VYW1"/>
<gene>
    <name evidence="5" type="ORF">FS935_11595</name>
</gene>
<dbReference type="RefSeq" id="WP_146948715.1">
    <property type="nucleotide sequence ID" value="NZ_VOQF01000006.1"/>
</dbReference>
<dbReference type="SFLD" id="SFLDG01129">
    <property type="entry name" value="C1.5:_HAD__Beta-PGM__Phosphata"/>
    <property type="match status" value="1"/>
</dbReference>
<evidence type="ECO:0000256" key="1">
    <source>
        <dbReference type="ARBA" id="ARBA00001946"/>
    </source>
</evidence>
<dbReference type="GO" id="GO:0016791">
    <property type="term" value="F:phosphatase activity"/>
    <property type="evidence" value="ECO:0007669"/>
    <property type="project" value="TreeGrafter"/>
</dbReference>
<protein>
    <submittedName>
        <fullName evidence="5">HAD family hydrolase</fullName>
    </submittedName>
</protein>
<keyword evidence="4" id="KW-0460">Magnesium</keyword>
<comment type="cofactor">
    <cofactor evidence="1">
        <name>Mg(2+)</name>
        <dbReference type="ChEBI" id="CHEBI:18420"/>
    </cofactor>
</comment>
<dbReference type="OrthoDB" id="25198at2"/>
<dbReference type="GO" id="GO:0046872">
    <property type="term" value="F:metal ion binding"/>
    <property type="evidence" value="ECO:0007669"/>
    <property type="project" value="UniProtKB-KW"/>
</dbReference>
<organism evidence="5 6">
    <name type="scientific">Metabacillus litoralis</name>
    <dbReference type="NCBI Taxonomy" id="152268"/>
    <lineage>
        <taxon>Bacteria</taxon>
        <taxon>Bacillati</taxon>
        <taxon>Bacillota</taxon>
        <taxon>Bacilli</taxon>
        <taxon>Bacillales</taxon>
        <taxon>Bacillaceae</taxon>
        <taxon>Metabacillus</taxon>
    </lineage>
</organism>
<reference evidence="5 6" key="1">
    <citation type="journal article" date="2005" name="Int. J. Syst. Evol. Microbiol.">
        <title>Bacillus litoralis sp. nov., isolated from a tidal flat of the Yellow Sea in Korea.</title>
        <authorList>
            <person name="Yoon J.H."/>
            <person name="Oh T.K."/>
        </authorList>
    </citation>
    <scope>NUCLEOTIDE SEQUENCE [LARGE SCALE GENOMIC DNA]</scope>
    <source>
        <strain evidence="5 6">SW-211</strain>
    </source>
</reference>
<dbReference type="EMBL" id="VOQF01000006">
    <property type="protein sequence ID" value="TXC90555.1"/>
    <property type="molecule type" value="Genomic_DNA"/>
</dbReference>
<dbReference type="NCBIfam" id="TIGR01549">
    <property type="entry name" value="HAD-SF-IA-v1"/>
    <property type="match status" value="1"/>
</dbReference>
<dbReference type="SFLD" id="SFLDS00003">
    <property type="entry name" value="Haloacid_Dehalogenase"/>
    <property type="match status" value="1"/>
</dbReference>
<evidence type="ECO:0000313" key="6">
    <source>
        <dbReference type="Proteomes" id="UP000321363"/>
    </source>
</evidence>
<dbReference type="InterPro" id="IPR006439">
    <property type="entry name" value="HAD-SF_hydro_IA"/>
</dbReference>
<evidence type="ECO:0000256" key="2">
    <source>
        <dbReference type="ARBA" id="ARBA00022723"/>
    </source>
</evidence>
<evidence type="ECO:0000256" key="4">
    <source>
        <dbReference type="ARBA" id="ARBA00022842"/>
    </source>
</evidence>
<dbReference type="Pfam" id="PF00702">
    <property type="entry name" value="Hydrolase"/>
    <property type="match status" value="1"/>
</dbReference>
<dbReference type="PANTHER" id="PTHR46470">
    <property type="entry name" value="N-ACYLNEURAMINATE-9-PHOSPHATASE"/>
    <property type="match status" value="1"/>
</dbReference>
<dbReference type="InterPro" id="IPR023214">
    <property type="entry name" value="HAD_sf"/>
</dbReference>
<evidence type="ECO:0000256" key="3">
    <source>
        <dbReference type="ARBA" id="ARBA00022801"/>
    </source>
</evidence>